<proteinExistence type="predicted"/>
<name>A0A3B0T4E9_9ZZZZ</name>
<reference evidence="2" key="1">
    <citation type="submission" date="2018-06" db="EMBL/GenBank/DDBJ databases">
        <authorList>
            <person name="Zhirakovskaya E."/>
        </authorList>
    </citation>
    <scope>NUCLEOTIDE SEQUENCE</scope>
</reference>
<organism evidence="2">
    <name type="scientific">hydrothermal vent metagenome</name>
    <dbReference type="NCBI Taxonomy" id="652676"/>
    <lineage>
        <taxon>unclassified sequences</taxon>
        <taxon>metagenomes</taxon>
        <taxon>ecological metagenomes</taxon>
    </lineage>
</organism>
<feature type="region of interest" description="Disordered" evidence="1">
    <location>
        <begin position="1"/>
        <end position="25"/>
    </location>
</feature>
<gene>
    <name evidence="2" type="ORF">MNBD_BACTEROID05-504</name>
</gene>
<evidence type="ECO:0000256" key="1">
    <source>
        <dbReference type="SAM" id="MobiDB-lite"/>
    </source>
</evidence>
<feature type="non-terminal residue" evidence="2">
    <location>
        <position position="1"/>
    </location>
</feature>
<protein>
    <submittedName>
        <fullName evidence="2">Uncharacterized protein</fullName>
    </submittedName>
</protein>
<evidence type="ECO:0000313" key="2">
    <source>
        <dbReference type="EMBL" id="VAW11810.1"/>
    </source>
</evidence>
<dbReference type="AlphaFoldDB" id="A0A3B0T4E9"/>
<sequence>VLEEGEMDNAYMKLSGEREREENAQEWSEFLMHDKYEK</sequence>
<dbReference type="EMBL" id="UOEN01000047">
    <property type="protein sequence ID" value="VAW11810.1"/>
    <property type="molecule type" value="Genomic_DNA"/>
</dbReference>
<accession>A0A3B0T4E9</accession>